<evidence type="ECO:0000313" key="3">
    <source>
        <dbReference type="Proteomes" id="UP000315995"/>
    </source>
</evidence>
<keyword evidence="3" id="KW-1185">Reference proteome</keyword>
<feature type="domain" description="YtkA-like" evidence="1">
    <location>
        <begin position="87"/>
        <end position="131"/>
    </location>
</feature>
<evidence type="ECO:0000313" key="2">
    <source>
        <dbReference type="EMBL" id="QDG53673.1"/>
    </source>
</evidence>
<accession>A0A5B8YB42</accession>
<gene>
    <name evidence="2" type="ORF">FIV42_23890</name>
</gene>
<dbReference type="EMBL" id="CP041186">
    <property type="protein sequence ID" value="QDG53673.1"/>
    <property type="molecule type" value="Genomic_DNA"/>
</dbReference>
<protein>
    <recommendedName>
        <fullName evidence="1">YtkA-like domain-containing protein</fullName>
    </recommendedName>
</protein>
<accession>A0A4Y6PZI5</accession>
<dbReference type="Pfam" id="PF13115">
    <property type="entry name" value="YtkA"/>
    <property type="match status" value="1"/>
</dbReference>
<dbReference type="OrthoDB" id="5526796at2"/>
<evidence type="ECO:0000259" key="1">
    <source>
        <dbReference type="Pfam" id="PF13115"/>
    </source>
</evidence>
<reference evidence="2 3" key="1">
    <citation type="submission" date="2019-06" db="EMBL/GenBank/DDBJ databases">
        <title>Persicimonas caeni gen. nov., sp. nov., a predatory bacterium isolated from solar saltern.</title>
        <authorList>
            <person name="Wang S."/>
        </authorList>
    </citation>
    <scope>NUCLEOTIDE SEQUENCE [LARGE SCALE GENOMIC DNA]</scope>
    <source>
        <strain evidence="2 3">YN101</strain>
    </source>
</reference>
<organism evidence="2 3">
    <name type="scientific">Persicimonas caeni</name>
    <dbReference type="NCBI Taxonomy" id="2292766"/>
    <lineage>
        <taxon>Bacteria</taxon>
        <taxon>Deltaproteobacteria</taxon>
        <taxon>Bradymonadales</taxon>
        <taxon>Bradymonadaceae</taxon>
        <taxon>Persicimonas</taxon>
    </lineage>
</organism>
<dbReference type="InterPro" id="IPR032693">
    <property type="entry name" value="YtkA-like_dom"/>
</dbReference>
<dbReference type="Proteomes" id="UP000315995">
    <property type="component" value="Chromosome"/>
</dbReference>
<name>A0A4Y6PZI5_PERCE</name>
<dbReference type="AlphaFoldDB" id="A0A4Y6PZI5"/>
<dbReference type="PROSITE" id="PS51257">
    <property type="entry name" value="PROKAR_LIPOPROTEIN"/>
    <property type="match status" value="1"/>
</dbReference>
<sequence length="163" mass="17652">MSCVRYGVRLSDQLLSFRLRAVLVCALVVFGLGCGAEEDGQDSGESRAKLTESGAFYVAYTPSPDPIPFNQLFELDVEVWESADMANAVADADVSVEVTMPAHGHGMNTEPTVTNNDDGTYLVEGMKFHMESQSPAERWEIAVSVDRDGTADTAVFEVMCCGQ</sequence>
<proteinExistence type="predicted"/>